<gene>
    <name evidence="2" type="ORF">SAMN05444159_1200</name>
</gene>
<sequence length="233" mass="24263">MAASPPDLHKVPSADGPEQPSHGDGNVVTDKRRGWRIAMFVAVMAAIVPAGHAQQAPAQAPKPAQIDRNGVLILIRSSLLALDQANKTGNYTVLRDIGAPGFQSNTAARLGEIFAKLRGDNLDLSGVAVIDPQLNLLPQIEANGLMHMAGFFPSVPTQVNFDLSFAPVNGQWRLFGISVSIGQSAPAAPTPPEPPVAQKQPAPNGAKQPAGAKSAPAIKLAPPANKPADDQPK</sequence>
<evidence type="ECO:0000313" key="2">
    <source>
        <dbReference type="EMBL" id="SHJ67346.1"/>
    </source>
</evidence>
<dbReference type="Proteomes" id="UP000189935">
    <property type="component" value="Chromosome I"/>
</dbReference>
<reference evidence="2 3" key="1">
    <citation type="submission" date="2016-11" db="EMBL/GenBank/DDBJ databases">
        <authorList>
            <person name="Jaros S."/>
            <person name="Januszkiewicz K."/>
            <person name="Wedrychowicz H."/>
        </authorList>
    </citation>
    <scope>NUCLEOTIDE SEQUENCE [LARGE SCALE GENOMIC DNA]</scope>
    <source>
        <strain evidence="2 3">GAS499</strain>
    </source>
</reference>
<evidence type="ECO:0000313" key="3">
    <source>
        <dbReference type="Proteomes" id="UP000189935"/>
    </source>
</evidence>
<proteinExistence type="predicted"/>
<accession>A0A1M6L840</accession>
<evidence type="ECO:0000256" key="1">
    <source>
        <dbReference type="SAM" id="MobiDB-lite"/>
    </source>
</evidence>
<name>A0A1M6L840_9BRAD</name>
<dbReference type="EMBL" id="LT670844">
    <property type="protein sequence ID" value="SHJ67346.1"/>
    <property type="molecule type" value="Genomic_DNA"/>
</dbReference>
<organism evidence="2 3">
    <name type="scientific">Bradyrhizobium lablabi</name>
    <dbReference type="NCBI Taxonomy" id="722472"/>
    <lineage>
        <taxon>Bacteria</taxon>
        <taxon>Pseudomonadati</taxon>
        <taxon>Pseudomonadota</taxon>
        <taxon>Alphaproteobacteria</taxon>
        <taxon>Hyphomicrobiales</taxon>
        <taxon>Nitrobacteraceae</taxon>
        <taxon>Bradyrhizobium</taxon>
    </lineage>
</organism>
<feature type="region of interest" description="Disordered" evidence="1">
    <location>
        <begin position="183"/>
        <end position="233"/>
    </location>
</feature>
<protein>
    <submittedName>
        <fullName evidence="2">Uncharacterized protein</fullName>
    </submittedName>
</protein>
<feature type="region of interest" description="Disordered" evidence="1">
    <location>
        <begin position="1"/>
        <end position="28"/>
    </location>
</feature>
<dbReference type="AlphaFoldDB" id="A0A1M6L840"/>